<evidence type="ECO:0000313" key="1">
    <source>
        <dbReference type="EMBL" id="MFI7443925.1"/>
    </source>
</evidence>
<organism evidence="1 2">
    <name type="scientific">Nonomuraea indica</name>
    <dbReference type="NCBI Taxonomy" id="1581193"/>
    <lineage>
        <taxon>Bacteria</taxon>
        <taxon>Bacillati</taxon>
        <taxon>Actinomycetota</taxon>
        <taxon>Actinomycetes</taxon>
        <taxon>Streptosporangiales</taxon>
        <taxon>Streptosporangiaceae</taxon>
        <taxon>Nonomuraea</taxon>
    </lineage>
</organism>
<accession>A0ABW8AAX6</accession>
<sequence>MAGPRVARVALRARWVDVPARAGMRRPAVSGWTGVAGVPAVLGRLARCAGMCLRRDGEVGWPGMAIAAGGQLDRDPHQEALDRVGEVRLTRALVGEHAEQCFVEV</sequence>
<name>A0ABW8AAX6_9ACTN</name>
<keyword evidence="2" id="KW-1185">Reference proteome</keyword>
<proteinExistence type="predicted"/>
<dbReference type="EMBL" id="JBITMB010000007">
    <property type="protein sequence ID" value="MFI7443925.1"/>
    <property type="molecule type" value="Genomic_DNA"/>
</dbReference>
<comment type="caution">
    <text evidence="1">The sequence shown here is derived from an EMBL/GenBank/DDBJ whole genome shotgun (WGS) entry which is preliminary data.</text>
</comment>
<dbReference type="RefSeq" id="WP_397024125.1">
    <property type="nucleotide sequence ID" value="NZ_JBITMB010000007.1"/>
</dbReference>
<gene>
    <name evidence="1" type="ORF">ACIBP5_28480</name>
</gene>
<evidence type="ECO:0000313" key="2">
    <source>
        <dbReference type="Proteomes" id="UP001612928"/>
    </source>
</evidence>
<protein>
    <submittedName>
        <fullName evidence="1">Uncharacterized protein</fullName>
    </submittedName>
</protein>
<dbReference type="Proteomes" id="UP001612928">
    <property type="component" value="Unassembled WGS sequence"/>
</dbReference>
<reference evidence="1 2" key="1">
    <citation type="submission" date="2024-10" db="EMBL/GenBank/DDBJ databases">
        <title>The Natural Products Discovery Center: Release of the First 8490 Sequenced Strains for Exploring Actinobacteria Biosynthetic Diversity.</title>
        <authorList>
            <person name="Kalkreuter E."/>
            <person name="Kautsar S.A."/>
            <person name="Yang D."/>
            <person name="Bader C.D."/>
            <person name="Teijaro C.N."/>
            <person name="Fluegel L."/>
            <person name="Davis C.M."/>
            <person name="Simpson J.R."/>
            <person name="Lauterbach L."/>
            <person name="Steele A.D."/>
            <person name="Gui C."/>
            <person name="Meng S."/>
            <person name="Li G."/>
            <person name="Viehrig K."/>
            <person name="Ye F."/>
            <person name="Su P."/>
            <person name="Kiefer A.F."/>
            <person name="Nichols A."/>
            <person name="Cepeda A.J."/>
            <person name="Yan W."/>
            <person name="Fan B."/>
            <person name="Jiang Y."/>
            <person name="Adhikari A."/>
            <person name="Zheng C.-J."/>
            <person name="Schuster L."/>
            <person name="Cowan T.M."/>
            <person name="Smanski M.J."/>
            <person name="Chevrette M.G."/>
            <person name="De Carvalho L.P.S."/>
            <person name="Shen B."/>
        </authorList>
    </citation>
    <scope>NUCLEOTIDE SEQUENCE [LARGE SCALE GENOMIC DNA]</scope>
    <source>
        <strain evidence="1 2">NPDC049503</strain>
    </source>
</reference>